<feature type="transmembrane region" description="Helical" evidence="4">
    <location>
        <begin position="6"/>
        <end position="23"/>
    </location>
</feature>
<dbReference type="PROSITE" id="PS50109">
    <property type="entry name" value="HIS_KIN"/>
    <property type="match status" value="1"/>
</dbReference>
<evidence type="ECO:0000313" key="7">
    <source>
        <dbReference type="Proteomes" id="UP001419910"/>
    </source>
</evidence>
<dbReference type="PANTHER" id="PTHR43547">
    <property type="entry name" value="TWO-COMPONENT HISTIDINE KINASE"/>
    <property type="match status" value="1"/>
</dbReference>
<evidence type="ECO:0000259" key="5">
    <source>
        <dbReference type="PROSITE" id="PS50109"/>
    </source>
</evidence>
<organism evidence="6 7">
    <name type="scientific">Sphingomonas oligophenolica</name>
    <dbReference type="NCBI Taxonomy" id="301154"/>
    <lineage>
        <taxon>Bacteria</taxon>
        <taxon>Pseudomonadati</taxon>
        <taxon>Pseudomonadota</taxon>
        <taxon>Alphaproteobacteria</taxon>
        <taxon>Sphingomonadales</taxon>
        <taxon>Sphingomonadaceae</taxon>
        <taxon>Sphingomonas</taxon>
    </lineage>
</organism>
<keyword evidence="3" id="KW-0597">Phosphoprotein</keyword>
<dbReference type="InterPro" id="IPR005467">
    <property type="entry name" value="His_kinase_dom"/>
</dbReference>
<keyword evidence="7" id="KW-1185">Reference proteome</keyword>
<keyword evidence="4" id="KW-1133">Transmembrane helix</keyword>
<dbReference type="EC" id="2.7.13.3" evidence="2"/>
<dbReference type="InterPro" id="IPR003594">
    <property type="entry name" value="HATPase_dom"/>
</dbReference>
<dbReference type="SUPFAM" id="SSF55781">
    <property type="entry name" value="GAF domain-like"/>
    <property type="match status" value="1"/>
</dbReference>
<evidence type="ECO:0000256" key="2">
    <source>
        <dbReference type="ARBA" id="ARBA00012438"/>
    </source>
</evidence>
<protein>
    <recommendedName>
        <fullName evidence="2">histidine kinase</fullName>
        <ecNumber evidence="2">2.7.13.3</ecNumber>
    </recommendedName>
</protein>
<feature type="transmembrane region" description="Helical" evidence="4">
    <location>
        <begin position="92"/>
        <end position="112"/>
    </location>
</feature>
<dbReference type="Pfam" id="PF02518">
    <property type="entry name" value="HATPase_c"/>
    <property type="match status" value="1"/>
</dbReference>
<evidence type="ECO:0000256" key="4">
    <source>
        <dbReference type="SAM" id="Phobius"/>
    </source>
</evidence>
<name>A0ABU9YAB5_9SPHN</name>
<reference evidence="6 7" key="1">
    <citation type="submission" date="2024-05" db="EMBL/GenBank/DDBJ databases">
        <authorList>
            <person name="Liu Q."/>
            <person name="Xin Y.-H."/>
        </authorList>
    </citation>
    <scope>NUCLEOTIDE SEQUENCE [LARGE SCALE GENOMIC DNA]</scope>
    <source>
        <strain evidence="6 7">CGMCC 1.10181</strain>
    </source>
</reference>
<gene>
    <name evidence="6" type="primary">prsK</name>
    <name evidence="6" type="ORF">ABC974_24145</name>
</gene>
<dbReference type="InterPro" id="IPR004358">
    <property type="entry name" value="Sig_transdc_His_kin-like_C"/>
</dbReference>
<dbReference type="Gene3D" id="3.30.450.40">
    <property type="match status" value="1"/>
</dbReference>
<feature type="transmembrane region" description="Helical" evidence="4">
    <location>
        <begin position="124"/>
        <end position="146"/>
    </location>
</feature>
<dbReference type="SUPFAM" id="SSF55874">
    <property type="entry name" value="ATPase domain of HSP90 chaperone/DNA topoisomerase II/histidine kinase"/>
    <property type="match status" value="1"/>
</dbReference>
<dbReference type="EMBL" id="JBDIME010000032">
    <property type="protein sequence ID" value="MEN2792742.1"/>
    <property type="molecule type" value="Genomic_DNA"/>
</dbReference>
<dbReference type="Proteomes" id="UP001419910">
    <property type="component" value="Unassembled WGS sequence"/>
</dbReference>
<feature type="transmembrane region" description="Helical" evidence="4">
    <location>
        <begin position="189"/>
        <end position="209"/>
    </location>
</feature>
<dbReference type="PRINTS" id="PR00344">
    <property type="entry name" value="BCTRLSENSOR"/>
</dbReference>
<feature type="transmembrane region" description="Helical" evidence="4">
    <location>
        <begin position="158"/>
        <end position="177"/>
    </location>
</feature>
<keyword evidence="6" id="KW-0418">Kinase</keyword>
<dbReference type="GO" id="GO:0004673">
    <property type="term" value="F:protein histidine kinase activity"/>
    <property type="evidence" value="ECO:0007669"/>
    <property type="project" value="UniProtKB-EC"/>
</dbReference>
<dbReference type="InterPro" id="IPR029016">
    <property type="entry name" value="GAF-like_dom_sf"/>
</dbReference>
<dbReference type="SMART" id="SM00387">
    <property type="entry name" value="HATPase_c"/>
    <property type="match status" value="1"/>
</dbReference>
<dbReference type="InterPro" id="IPR036890">
    <property type="entry name" value="HATPase_C_sf"/>
</dbReference>
<feature type="transmembrane region" description="Helical" evidence="4">
    <location>
        <begin position="257"/>
        <end position="279"/>
    </location>
</feature>
<keyword evidence="4" id="KW-0472">Membrane</keyword>
<keyword evidence="6" id="KW-0808">Transferase</keyword>
<evidence type="ECO:0000256" key="3">
    <source>
        <dbReference type="ARBA" id="ARBA00022553"/>
    </source>
</evidence>
<dbReference type="PANTHER" id="PTHR43547:SF2">
    <property type="entry name" value="HYBRID SIGNAL TRANSDUCTION HISTIDINE KINASE C"/>
    <property type="match status" value="1"/>
</dbReference>
<keyword evidence="4" id="KW-0812">Transmembrane</keyword>
<sequence>MPVTIILWSHALAALLFAGVALTRLRDAGTALPRLTFMIALGVTALWALAVAGIGATDMVTQIAEAARNLSWFSFMFALVRRDRDTPETRAIALLYGVVGVIVVASAALAIADQAIGHETLPALGTVGVLLRTMIAISALVLVNHLYSTVAPPARGGIRLAVIALAAMWGIDLLLYASAYLSGTSSPPVLLATRGMVMALAAPVFAIAVQRNGDWTLQLSRTVAWQTLSFAATLLYAVAMLAATSAIAAFGGDNARVLQTAFVFGSTAAVLTILSSPWLRAWTKVKLAKHFFSHRYDYRAEWIRFTDTLGKPDEGAAPLDERIVKAVADLTDSPSGLLLVPDGTGLGIGPGWNWAPDGLPHTGNDEALATYLGASGRIIELDAVRSESATPEEIAAAPLWMVNESHAWALVPLVHLDRLQGAILLARPPVDRALDWEDFDLLRIAGRQVASYLAEARAQEALSDAQRFDEFNRRFAFIMHDIKNLVSQLTLVARNAERHADNPDFRADMVATLQDSAGRMNDLLARLSQHHSGRAEELRPVEVLPLAEGVAARRRAQHPIAVIGDRRALALVDPARFEQALGHLVQNAIEASDPAEPVTIAIMTEGGQMVVDVIDQGCGMTPAFIREKLFRPFTSSKPGGFGVGAFEAQQLVQAMGGSVSVASREGEGTRFRVTLAAPRSTSLEEAA</sequence>
<dbReference type="NCBIfam" id="TIGR02916">
    <property type="entry name" value="PEP_his_kin"/>
    <property type="match status" value="1"/>
</dbReference>
<dbReference type="Gene3D" id="3.30.565.10">
    <property type="entry name" value="Histidine kinase-like ATPase, C-terminal domain"/>
    <property type="match status" value="1"/>
</dbReference>
<feature type="transmembrane region" description="Helical" evidence="4">
    <location>
        <begin position="230"/>
        <end position="251"/>
    </location>
</feature>
<comment type="caution">
    <text evidence="6">The sequence shown here is derived from an EMBL/GenBank/DDBJ whole genome shotgun (WGS) entry which is preliminary data.</text>
</comment>
<evidence type="ECO:0000313" key="6">
    <source>
        <dbReference type="EMBL" id="MEN2792742.1"/>
    </source>
</evidence>
<comment type="catalytic activity">
    <reaction evidence="1">
        <text>ATP + protein L-histidine = ADP + protein N-phospho-L-histidine.</text>
        <dbReference type="EC" id="2.7.13.3"/>
    </reaction>
</comment>
<dbReference type="InterPro" id="IPR014265">
    <property type="entry name" value="XrtA/PrsK"/>
</dbReference>
<evidence type="ECO:0000256" key="1">
    <source>
        <dbReference type="ARBA" id="ARBA00000085"/>
    </source>
</evidence>
<dbReference type="RefSeq" id="WP_343891093.1">
    <property type="nucleotide sequence ID" value="NZ_BAAAEH010000038.1"/>
</dbReference>
<accession>A0ABU9YAB5</accession>
<feature type="domain" description="Histidine kinase" evidence="5">
    <location>
        <begin position="477"/>
        <end position="679"/>
    </location>
</feature>
<proteinExistence type="predicted"/>
<feature type="transmembrane region" description="Helical" evidence="4">
    <location>
        <begin position="35"/>
        <end position="56"/>
    </location>
</feature>